<sequence length="352" mass="36235">MDPGVRAMTFDEFGGPVTVRDLPDPAAPPGGVVVTVHASGLCLSDWHAWAGHDDDITSLPHVPGHELAGVVAAVGSGVERWQVGDRVTSPFVCGCGRCGWCRSGQSQVCPDQTQPGFSHAGSFAEQVVLHAADTNLVAIPDDVDDATAASLGCRFATAYRAVAGRARVRAGEQVVVVGAGGVGLSAVMVAAALGAHVVAVDRYDGALEAARRAGAEQTVLARDGLDLPAVVHEVTGGGAHVSVDAVGSERTCADAVLSLRRRGRHVQVGLLPPVGGHPRVPMARVIGWELDVLGSHGMAAADYPDLLALVGAGTLRLRDLLDRVVGLAEGARLLPGLHDTPRAGMVVVDPRR</sequence>
<evidence type="ECO:0000313" key="8">
    <source>
        <dbReference type="Proteomes" id="UP000632535"/>
    </source>
</evidence>
<dbReference type="Gene3D" id="3.90.180.10">
    <property type="entry name" value="Medium-chain alcohol dehydrogenases, catalytic domain"/>
    <property type="match status" value="1"/>
</dbReference>
<feature type="domain" description="Enoyl reductase (ER)" evidence="6">
    <location>
        <begin position="14"/>
        <end position="348"/>
    </location>
</feature>
<name>A0ABQ2B688_9MICO</name>
<dbReference type="PROSITE" id="PS00059">
    <property type="entry name" value="ADH_ZINC"/>
    <property type="match status" value="1"/>
</dbReference>
<dbReference type="InterPro" id="IPR002328">
    <property type="entry name" value="ADH_Zn_CS"/>
</dbReference>
<evidence type="ECO:0000256" key="2">
    <source>
        <dbReference type="ARBA" id="ARBA00022723"/>
    </source>
</evidence>
<dbReference type="PANTHER" id="PTHR43401">
    <property type="entry name" value="L-THREONINE 3-DEHYDROGENASE"/>
    <property type="match status" value="1"/>
</dbReference>
<evidence type="ECO:0000256" key="5">
    <source>
        <dbReference type="RuleBase" id="RU361277"/>
    </source>
</evidence>
<protein>
    <submittedName>
        <fullName evidence="7">Alcohol dehydrogenase</fullName>
    </submittedName>
</protein>
<dbReference type="Pfam" id="PF08240">
    <property type="entry name" value="ADH_N"/>
    <property type="match status" value="1"/>
</dbReference>
<keyword evidence="8" id="KW-1185">Reference proteome</keyword>
<evidence type="ECO:0000256" key="3">
    <source>
        <dbReference type="ARBA" id="ARBA00022833"/>
    </source>
</evidence>
<dbReference type="SUPFAM" id="SSF51735">
    <property type="entry name" value="NAD(P)-binding Rossmann-fold domains"/>
    <property type="match status" value="1"/>
</dbReference>
<dbReference type="EMBL" id="BMDG01000005">
    <property type="protein sequence ID" value="GGI07583.1"/>
    <property type="molecule type" value="Genomic_DNA"/>
</dbReference>
<evidence type="ECO:0000313" key="7">
    <source>
        <dbReference type="EMBL" id="GGI07583.1"/>
    </source>
</evidence>
<comment type="cofactor">
    <cofactor evidence="1 5">
        <name>Zn(2+)</name>
        <dbReference type="ChEBI" id="CHEBI:29105"/>
    </cofactor>
</comment>
<evidence type="ECO:0000259" key="6">
    <source>
        <dbReference type="SMART" id="SM00829"/>
    </source>
</evidence>
<dbReference type="InterPro" id="IPR050129">
    <property type="entry name" value="Zn_alcohol_dh"/>
</dbReference>
<evidence type="ECO:0000256" key="4">
    <source>
        <dbReference type="ARBA" id="ARBA00023002"/>
    </source>
</evidence>
<dbReference type="InterPro" id="IPR036291">
    <property type="entry name" value="NAD(P)-bd_dom_sf"/>
</dbReference>
<dbReference type="InterPro" id="IPR020843">
    <property type="entry name" value="ER"/>
</dbReference>
<proteinExistence type="inferred from homology"/>
<accession>A0ABQ2B688</accession>
<keyword evidence="2 5" id="KW-0479">Metal-binding</keyword>
<dbReference type="InterPro" id="IPR011032">
    <property type="entry name" value="GroES-like_sf"/>
</dbReference>
<comment type="similarity">
    <text evidence="5">Belongs to the zinc-containing alcohol dehydrogenase family.</text>
</comment>
<keyword evidence="3 5" id="KW-0862">Zinc</keyword>
<dbReference type="SMART" id="SM00829">
    <property type="entry name" value="PKS_ER"/>
    <property type="match status" value="1"/>
</dbReference>
<dbReference type="Proteomes" id="UP000632535">
    <property type="component" value="Unassembled WGS sequence"/>
</dbReference>
<dbReference type="Pfam" id="PF00107">
    <property type="entry name" value="ADH_zinc_N"/>
    <property type="match status" value="1"/>
</dbReference>
<gene>
    <name evidence="7" type="primary">adh</name>
    <name evidence="7" type="ORF">GCM10007368_16890</name>
</gene>
<organism evidence="7 8">
    <name type="scientific">Isoptericola cucumis</name>
    <dbReference type="NCBI Taxonomy" id="1776856"/>
    <lineage>
        <taxon>Bacteria</taxon>
        <taxon>Bacillati</taxon>
        <taxon>Actinomycetota</taxon>
        <taxon>Actinomycetes</taxon>
        <taxon>Micrococcales</taxon>
        <taxon>Promicromonosporaceae</taxon>
        <taxon>Isoptericola</taxon>
    </lineage>
</organism>
<reference evidence="8" key="1">
    <citation type="journal article" date="2019" name="Int. J. Syst. Evol. Microbiol.">
        <title>The Global Catalogue of Microorganisms (GCM) 10K type strain sequencing project: providing services to taxonomists for standard genome sequencing and annotation.</title>
        <authorList>
            <consortium name="The Broad Institute Genomics Platform"/>
            <consortium name="The Broad Institute Genome Sequencing Center for Infectious Disease"/>
            <person name="Wu L."/>
            <person name="Ma J."/>
        </authorList>
    </citation>
    <scope>NUCLEOTIDE SEQUENCE [LARGE SCALE GENOMIC DNA]</scope>
    <source>
        <strain evidence="8">CCM 8653</strain>
    </source>
</reference>
<keyword evidence="4" id="KW-0560">Oxidoreductase</keyword>
<dbReference type="PANTHER" id="PTHR43401:SF5">
    <property type="entry name" value="ALCOHOL DEHYDROGENASE-RELATED"/>
    <property type="match status" value="1"/>
</dbReference>
<dbReference type="SUPFAM" id="SSF50129">
    <property type="entry name" value="GroES-like"/>
    <property type="match status" value="1"/>
</dbReference>
<dbReference type="InterPro" id="IPR013154">
    <property type="entry name" value="ADH-like_N"/>
</dbReference>
<dbReference type="InterPro" id="IPR013149">
    <property type="entry name" value="ADH-like_C"/>
</dbReference>
<comment type="caution">
    <text evidence="7">The sequence shown here is derived from an EMBL/GenBank/DDBJ whole genome shotgun (WGS) entry which is preliminary data.</text>
</comment>
<evidence type="ECO:0000256" key="1">
    <source>
        <dbReference type="ARBA" id="ARBA00001947"/>
    </source>
</evidence>